<evidence type="ECO:0000256" key="3">
    <source>
        <dbReference type="ARBA" id="ARBA00022475"/>
    </source>
</evidence>
<evidence type="ECO:0000256" key="1">
    <source>
        <dbReference type="ARBA" id="ARBA00004651"/>
    </source>
</evidence>
<feature type="transmembrane region" description="Helical" evidence="7">
    <location>
        <begin position="111"/>
        <end position="136"/>
    </location>
</feature>
<evidence type="ECO:0000259" key="8">
    <source>
        <dbReference type="PROSITE" id="PS50850"/>
    </source>
</evidence>
<dbReference type="PANTHER" id="PTHR23513:SF6">
    <property type="entry name" value="MAJOR FACILITATOR SUPERFAMILY ASSOCIATED DOMAIN-CONTAINING PROTEIN"/>
    <property type="match status" value="1"/>
</dbReference>
<dbReference type="RefSeq" id="WP_379867450.1">
    <property type="nucleotide sequence ID" value="NZ_JBHTBW010000080.1"/>
</dbReference>
<organism evidence="9 10">
    <name type="scientific">Laceyella putida</name>
    <dbReference type="NCBI Taxonomy" id="110101"/>
    <lineage>
        <taxon>Bacteria</taxon>
        <taxon>Bacillati</taxon>
        <taxon>Bacillota</taxon>
        <taxon>Bacilli</taxon>
        <taxon>Bacillales</taxon>
        <taxon>Thermoactinomycetaceae</taxon>
        <taxon>Laceyella</taxon>
    </lineage>
</organism>
<feature type="transmembrane region" description="Helical" evidence="7">
    <location>
        <begin position="385"/>
        <end position="406"/>
    </location>
</feature>
<feature type="transmembrane region" description="Helical" evidence="7">
    <location>
        <begin position="148"/>
        <end position="171"/>
    </location>
</feature>
<evidence type="ECO:0000256" key="4">
    <source>
        <dbReference type="ARBA" id="ARBA00022692"/>
    </source>
</evidence>
<feature type="transmembrane region" description="Helical" evidence="7">
    <location>
        <begin position="270"/>
        <end position="289"/>
    </location>
</feature>
<sequence length="410" mass="44993">MIPTPRRIHVEKQRLPMQYVVFLMALFLSKLGDSLFTLTIPWISYQLTGSAVVMGSLFAIQVLPVVAFGPVAGIVIDRLDRKRLLMIADVAAMILVGLIPALHFAELLQLWHLYAISFLLSVFSLVFEVTTLSIIPQLAGSQLTKANAGYQFALQASLIVGPMLAGLLLALLNGYTVLWLDAGSFLFTLGAVWLLPLTRQPRASRGGWLEEWRSLWGDMMEGFRWLQQNRLNLSLSLQAMVGNFGTSAVLAVLMYYLLSVLHLTEEQSGMTYALFGIGGLLGSLVAIPLDRRFQRGTLIVGLLVLGTICAMLPYVSIYWLMPGISGGLVTLCNVAWNTIVASIRQETVPSQMLGRVLAFSRVLTRISMPLGAMVGTAIVSYEPVWIFALIAGTKAVEVMIALFSPIRKCD</sequence>
<name>A0ABW2RQ72_9BACL</name>
<evidence type="ECO:0000313" key="10">
    <source>
        <dbReference type="Proteomes" id="UP001596500"/>
    </source>
</evidence>
<evidence type="ECO:0000256" key="6">
    <source>
        <dbReference type="ARBA" id="ARBA00023136"/>
    </source>
</evidence>
<feature type="transmembrane region" description="Helical" evidence="7">
    <location>
        <begin position="84"/>
        <end position="105"/>
    </location>
</feature>
<keyword evidence="3" id="KW-1003">Cell membrane</keyword>
<comment type="caution">
    <text evidence="9">The sequence shown here is derived from an EMBL/GenBank/DDBJ whole genome shotgun (WGS) entry which is preliminary data.</text>
</comment>
<accession>A0ABW2RQ72</accession>
<dbReference type="Pfam" id="PF07690">
    <property type="entry name" value="MFS_1"/>
    <property type="match status" value="1"/>
</dbReference>
<proteinExistence type="predicted"/>
<evidence type="ECO:0000256" key="7">
    <source>
        <dbReference type="SAM" id="Phobius"/>
    </source>
</evidence>
<dbReference type="PANTHER" id="PTHR23513">
    <property type="entry name" value="INTEGRAL MEMBRANE EFFLUX PROTEIN-RELATED"/>
    <property type="match status" value="1"/>
</dbReference>
<reference evidence="10" key="1">
    <citation type="journal article" date="2019" name="Int. J. Syst. Evol. Microbiol.">
        <title>The Global Catalogue of Microorganisms (GCM) 10K type strain sequencing project: providing services to taxonomists for standard genome sequencing and annotation.</title>
        <authorList>
            <consortium name="The Broad Institute Genomics Platform"/>
            <consortium name="The Broad Institute Genome Sequencing Center for Infectious Disease"/>
            <person name="Wu L."/>
            <person name="Ma J."/>
        </authorList>
    </citation>
    <scope>NUCLEOTIDE SEQUENCE [LARGE SCALE GENOMIC DNA]</scope>
    <source>
        <strain evidence="10">CGMCC 1.12942</strain>
    </source>
</reference>
<dbReference type="InterPro" id="IPR036259">
    <property type="entry name" value="MFS_trans_sf"/>
</dbReference>
<feature type="transmembrane region" description="Helical" evidence="7">
    <location>
        <begin position="177"/>
        <end position="195"/>
    </location>
</feature>
<feature type="transmembrane region" description="Helical" evidence="7">
    <location>
        <begin position="51"/>
        <end position="72"/>
    </location>
</feature>
<keyword evidence="10" id="KW-1185">Reference proteome</keyword>
<dbReference type="SUPFAM" id="SSF103473">
    <property type="entry name" value="MFS general substrate transporter"/>
    <property type="match status" value="1"/>
</dbReference>
<keyword evidence="2" id="KW-0813">Transport</keyword>
<dbReference type="InterPro" id="IPR020846">
    <property type="entry name" value="MFS_dom"/>
</dbReference>
<evidence type="ECO:0000256" key="5">
    <source>
        <dbReference type="ARBA" id="ARBA00022989"/>
    </source>
</evidence>
<dbReference type="Proteomes" id="UP001596500">
    <property type="component" value="Unassembled WGS sequence"/>
</dbReference>
<comment type="subcellular location">
    <subcellularLocation>
        <location evidence="1">Cell membrane</location>
        <topology evidence="1">Multi-pass membrane protein</topology>
    </subcellularLocation>
</comment>
<dbReference type="Gene3D" id="1.20.1250.20">
    <property type="entry name" value="MFS general substrate transporter like domains"/>
    <property type="match status" value="1"/>
</dbReference>
<feature type="transmembrane region" description="Helical" evidence="7">
    <location>
        <begin position="20"/>
        <end position="45"/>
    </location>
</feature>
<dbReference type="CDD" id="cd06173">
    <property type="entry name" value="MFS_MefA_like"/>
    <property type="match status" value="1"/>
</dbReference>
<feature type="transmembrane region" description="Helical" evidence="7">
    <location>
        <begin position="233"/>
        <end position="258"/>
    </location>
</feature>
<evidence type="ECO:0000256" key="2">
    <source>
        <dbReference type="ARBA" id="ARBA00022448"/>
    </source>
</evidence>
<keyword evidence="4 7" id="KW-0812">Transmembrane</keyword>
<gene>
    <name evidence="9" type="ORF">ACFQNG_18825</name>
</gene>
<keyword evidence="5 7" id="KW-1133">Transmembrane helix</keyword>
<evidence type="ECO:0000313" key="9">
    <source>
        <dbReference type="EMBL" id="MFC7443123.1"/>
    </source>
</evidence>
<feature type="transmembrane region" description="Helical" evidence="7">
    <location>
        <begin position="323"/>
        <end position="341"/>
    </location>
</feature>
<feature type="domain" description="Major facilitator superfamily (MFS) profile" evidence="8">
    <location>
        <begin position="18"/>
        <end position="409"/>
    </location>
</feature>
<dbReference type="PROSITE" id="PS50850">
    <property type="entry name" value="MFS"/>
    <property type="match status" value="1"/>
</dbReference>
<keyword evidence="6 7" id="KW-0472">Membrane</keyword>
<feature type="transmembrane region" description="Helical" evidence="7">
    <location>
        <begin position="362"/>
        <end position="379"/>
    </location>
</feature>
<dbReference type="InterPro" id="IPR011701">
    <property type="entry name" value="MFS"/>
</dbReference>
<dbReference type="EMBL" id="JBHTBW010000080">
    <property type="protein sequence ID" value="MFC7443123.1"/>
    <property type="molecule type" value="Genomic_DNA"/>
</dbReference>
<feature type="transmembrane region" description="Helical" evidence="7">
    <location>
        <begin position="296"/>
        <end position="317"/>
    </location>
</feature>
<protein>
    <submittedName>
        <fullName evidence="9">MFS transporter</fullName>
    </submittedName>
</protein>